<organism evidence="5 6">
    <name type="scientific">Sinobaca qinghaiensis</name>
    <dbReference type="NCBI Taxonomy" id="342944"/>
    <lineage>
        <taxon>Bacteria</taxon>
        <taxon>Bacillati</taxon>
        <taxon>Bacillota</taxon>
        <taxon>Bacilli</taxon>
        <taxon>Bacillales</taxon>
        <taxon>Sporolactobacillaceae</taxon>
        <taxon>Sinobaca</taxon>
    </lineage>
</organism>
<evidence type="ECO:0000256" key="2">
    <source>
        <dbReference type="ARBA" id="ARBA00022741"/>
    </source>
</evidence>
<dbReference type="CDD" id="cd03230">
    <property type="entry name" value="ABC_DR_subfamily_A"/>
    <property type="match status" value="1"/>
</dbReference>
<dbReference type="SUPFAM" id="SSF52540">
    <property type="entry name" value="P-loop containing nucleoside triphosphate hydrolases"/>
    <property type="match status" value="1"/>
</dbReference>
<dbReference type="InterPro" id="IPR027417">
    <property type="entry name" value="P-loop_NTPase"/>
</dbReference>
<dbReference type="GO" id="GO:0016887">
    <property type="term" value="F:ATP hydrolysis activity"/>
    <property type="evidence" value="ECO:0007669"/>
    <property type="project" value="InterPro"/>
</dbReference>
<dbReference type="RefSeq" id="WP_120192877.1">
    <property type="nucleotide sequence ID" value="NZ_RAPK01000008.1"/>
</dbReference>
<dbReference type="Pfam" id="PF00005">
    <property type="entry name" value="ABC_tran"/>
    <property type="match status" value="1"/>
</dbReference>
<comment type="caution">
    <text evidence="5">The sequence shown here is derived from an EMBL/GenBank/DDBJ whole genome shotgun (WGS) entry which is preliminary data.</text>
</comment>
<keyword evidence="2" id="KW-0547">Nucleotide-binding</keyword>
<evidence type="ECO:0000313" key="6">
    <source>
        <dbReference type="Proteomes" id="UP000285120"/>
    </source>
</evidence>
<dbReference type="SMART" id="SM00382">
    <property type="entry name" value="AAA"/>
    <property type="match status" value="1"/>
</dbReference>
<accession>A0A419V4C9</accession>
<proteinExistence type="predicted"/>
<feature type="domain" description="ABC transporter" evidence="4">
    <location>
        <begin position="2"/>
        <end position="226"/>
    </location>
</feature>
<dbReference type="PROSITE" id="PS50893">
    <property type="entry name" value="ABC_TRANSPORTER_2"/>
    <property type="match status" value="1"/>
</dbReference>
<evidence type="ECO:0000256" key="3">
    <source>
        <dbReference type="ARBA" id="ARBA00022840"/>
    </source>
</evidence>
<reference evidence="5 6" key="1">
    <citation type="submission" date="2018-09" db="EMBL/GenBank/DDBJ databases">
        <title>Genomic Encyclopedia of Archaeal and Bacterial Type Strains, Phase II (KMG-II): from individual species to whole genera.</title>
        <authorList>
            <person name="Goeker M."/>
        </authorList>
    </citation>
    <scope>NUCLEOTIDE SEQUENCE [LARGE SCALE GENOMIC DNA]</scope>
    <source>
        <strain evidence="5 6">DSM 17008</strain>
    </source>
</reference>
<protein>
    <submittedName>
        <fullName evidence="5">ABC-2 type transport system ATP-binding protein</fullName>
    </submittedName>
</protein>
<dbReference type="InterPro" id="IPR003593">
    <property type="entry name" value="AAA+_ATPase"/>
</dbReference>
<dbReference type="Gene3D" id="3.40.50.300">
    <property type="entry name" value="P-loop containing nucleotide triphosphate hydrolases"/>
    <property type="match status" value="1"/>
</dbReference>
<name>A0A419V4C9_9BACL</name>
<dbReference type="EMBL" id="RAPK01000008">
    <property type="protein sequence ID" value="RKD73379.1"/>
    <property type="molecule type" value="Genomic_DNA"/>
</dbReference>
<dbReference type="InterPro" id="IPR051782">
    <property type="entry name" value="ABC_Transporter_VariousFunc"/>
</dbReference>
<keyword evidence="3 5" id="KW-0067">ATP-binding</keyword>
<dbReference type="PANTHER" id="PTHR42939:SF1">
    <property type="entry name" value="ABC TRANSPORTER ATP-BINDING PROTEIN ALBC-RELATED"/>
    <property type="match status" value="1"/>
</dbReference>
<dbReference type="AlphaFoldDB" id="A0A419V4C9"/>
<dbReference type="InterPro" id="IPR003439">
    <property type="entry name" value="ABC_transporter-like_ATP-bd"/>
</dbReference>
<dbReference type="OrthoDB" id="9804819at2"/>
<keyword evidence="1" id="KW-0813">Transport</keyword>
<evidence type="ECO:0000256" key="1">
    <source>
        <dbReference type="ARBA" id="ARBA00022448"/>
    </source>
</evidence>
<sequence length="237" mass="26672">MIELHGVCKSYRRKKAADDINFTLPEGSGIVGVIGANGSGKSTLLKLIAGLARPDKGSIRFNGDKVTRRTSSEIAYLPEMESYYSFYTVKEMIDFYASQFPDFNREKAADMIAFMNIEEKSKIKSLSKGNRGRVKIMLALSRDASVVLMDEPLSGLDPMVKESIVKGLISYIDVEKQTVLLTTHELGEVEPLLDQVMLMKEGKVLAWEYTEDIRLKHGLSTVEWMKSHYEIKEAAYE</sequence>
<evidence type="ECO:0000259" key="4">
    <source>
        <dbReference type="PROSITE" id="PS50893"/>
    </source>
</evidence>
<evidence type="ECO:0000313" key="5">
    <source>
        <dbReference type="EMBL" id="RKD73379.1"/>
    </source>
</evidence>
<gene>
    <name evidence="5" type="ORF">ATL39_1672</name>
</gene>
<keyword evidence="6" id="KW-1185">Reference proteome</keyword>
<dbReference type="PANTHER" id="PTHR42939">
    <property type="entry name" value="ABC TRANSPORTER ATP-BINDING PROTEIN ALBC-RELATED"/>
    <property type="match status" value="1"/>
</dbReference>
<dbReference type="Proteomes" id="UP000285120">
    <property type="component" value="Unassembled WGS sequence"/>
</dbReference>
<dbReference type="GO" id="GO:0005524">
    <property type="term" value="F:ATP binding"/>
    <property type="evidence" value="ECO:0007669"/>
    <property type="project" value="UniProtKB-KW"/>
</dbReference>